<dbReference type="InterPro" id="IPR018727">
    <property type="entry name" value="DUF2267"/>
</dbReference>
<evidence type="ECO:0000313" key="1">
    <source>
        <dbReference type="EMBL" id="SCY31320.1"/>
    </source>
</evidence>
<dbReference type="STRING" id="381306.AN478_03015"/>
<reference evidence="2" key="1">
    <citation type="submission" date="2016-10" db="EMBL/GenBank/DDBJ databases">
        <authorList>
            <person name="Varghese N."/>
        </authorList>
    </citation>
    <scope>NUCLEOTIDE SEQUENCE [LARGE SCALE GENOMIC DNA]</scope>
    <source>
        <strain evidence="2">HL 19</strain>
    </source>
</reference>
<evidence type="ECO:0000313" key="2">
    <source>
        <dbReference type="Proteomes" id="UP000183104"/>
    </source>
</evidence>
<proteinExistence type="predicted"/>
<organism evidence="1 2">
    <name type="scientific">Thiohalorhabdus denitrificans</name>
    <dbReference type="NCBI Taxonomy" id="381306"/>
    <lineage>
        <taxon>Bacteria</taxon>
        <taxon>Pseudomonadati</taxon>
        <taxon>Pseudomonadota</taxon>
        <taxon>Gammaproteobacteria</taxon>
        <taxon>Thiohalorhabdales</taxon>
        <taxon>Thiohalorhabdaceae</taxon>
        <taxon>Thiohalorhabdus</taxon>
    </lineage>
</organism>
<dbReference type="Proteomes" id="UP000183104">
    <property type="component" value="Unassembled WGS sequence"/>
</dbReference>
<dbReference type="RefSeq" id="WP_054965141.1">
    <property type="nucleotide sequence ID" value="NZ_FMUN01000004.1"/>
</dbReference>
<dbReference type="PATRIC" id="fig|381306.5.peg.2179"/>
<dbReference type="EMBL" id="FMUN01000004">
    <property type="protein sequence ID" value="SCY31320.1"/>
    <property type="molecule type" value="Genomic_DNA"/>
</dbReference>
<keyword evidence="2" id="KW-1185">Reference proteome</keyword>
<dbReference type="AlphaFoldDB" id="A0A0P9GME7"/>
<dbReference type="Pfam" id="PF10025">
    <property type="entry name" value="DUF2267"/>
    <property type="match status" value="1"/>
</dbReference>
<accession>A0A0P9GME7</accession>
<dbReference type="OrthoDB" id="20942at2"/>
<gene>
    <name evidence="1" type="ORF">SAMN05661077_1803</name>
</gene>
<protein>
    <submittedName>
        <fullName evidence="1">Uncharacterized conserved protein, DUF2267 family</fullName>
    </submittedName>
</protein>
<dbReference type="Gene3D" id="1.10.490.110">
    <property type="entry name" value="Uncharacterized conserved protein DUF2267"/>
    <property type="match status" value="1"/>
</dbReference>
<name>A0A0P9GME7_9GAMM</name>
<dbReference type="InterPro" id="IPR038282">
    <property type="entry name" value="DUF2267_sf"/>
</dbReference>
<sequence>MTGYAVPSLDRTLQETESWLKEIAEELGMEDRQVAYHALRGVLYPVRDRLEVNEAFDLAAQLPMLVRGIYFEGYKPKGKPDKFRSREEFLDRVSREFRSLGYDDPEAAARAVFAVLDHHITPGEAEDVRAMLPEEVRTLWPHEARSH</sequence>